<dbReference type="EMBL" id="CAJNOC010000066">
    <property type="protein sequence ID" value="CAF0711553.1"/>
    <property type="molecule type" value="Genomic_DNA"/>
</dbReference>
<evidence type="ECO:0000256" key="3">
    <source>
        <dbReference type="ARBA" id="ARBA00022574"/>
    </source>
</evidence>
<dbReference type="Proteomes" id="UP000663879">
    <property type="component" value="Unassembled WGS sequence"/>
</dbReference>
<feature type="coiled-coil region" evidence="14">
    <location>
        <begin position="2501"/>
        <end position="2535"/>
    </location>
</feature>
<reference evidence="17" key="1">
    <citation type="submission" date="2021-02" db="EMBL/GenBank/DDBJ databases">
        <authorList>
            <person name="Nowell W R."/>
        </authorList>
    </citation>
    <scope>NUCLEOTIDE SEQUENCE</scope>
    <source>
        <strain evidence="17">Ploen Becks lab</strain>
    </source>
</reference>
<feature type="compositionally biased region" description="Low complexity" evidence="15">
    <location>
        <begin position="705"/>
        <end position="738"/>
    </location>
</feature>
<dbReference type="GO" id="GO:0060285">
    <property type="term" value="P:cilium-dependent cell motility"/>
    <property type="evidence" value="ECO:0007669"/>
    <property type="project" value="UniProtKB-ARBA"/>
</dbReference>
<dbReference type="InterPro" id="IPR055439">
    <property type="entry name" value="Beta-prop_EML_1st"/>
</dbReference>
<feature type="compositionally biased region" description="Polar residues" evidence="15">
    <location>
        <begin position="792"/>
        <end position="804"/>
    </location>
</feature>
<comment type="subcellular location">
    <subcellularLocation>
        <location evidence="1">Cytoplasm</location>
        <location evidence="1">Cytoskeleton</location>
        <location evidence="1">Flagellum axoneme</location>
    </subcellularLocation>
</comment>
<evidence type="ECO:0000256" key="13">
    <source>
        <dbReference type="PROSITE-ProRule" id="PRU00221"/>
    </source>
</evidence>
<dbReference type="InterPro" id="IPR036322">
    <property type="entry name" value="WD40_repeat_dom_sf"/>
</dbReference>
<evidence type="ECO:0000256" key="8">
    <source>
        <dbReference type="ARBA" id="ARBA00023212"/>
    </source>
</evidence>
<evidence type="ECO:0000256" key="11">
    <source>
        <dbReference type="ARBA" id="ARBA00060934"/>
    </source>
</evidence>
<dbReference type="InterPro" id="IPR015943">
    <property type="entry name" value="WD40/YVTN_repeat-like_dom_sf"/>
</dbReference>
<evidence type="ECO:0000313" key="18">
    <source>
        <dbReference type="Proteomes" id="UP000663879"/>
    </source>
</evidence>
<feature type="region of interest" description="Disordered" evidence="15">
    <location>
        <begin position="245"/>
        <end position="275"/>
    </location>
</feature>
<dbReference type="Pfam" id="PF23409">
    <property type="entry name" value="Beta-prop_EML"/>
    <property type="match status" value="1"/>
</dbReference>
<feature type="compositionally biased region" description="Basic and acidic residues" evidence="15">
    <location>
        <begin position="520"/>
        <end position="549"/>
    </location>
</feature>
<feature type="compositionally biased region" description="Acidic residues" evidence="15">
    <location>
        <begin position="620"/>
        <end position="629"/>
    </location>
</feature>
<feature type="compositionally biased region" description="Basic and acidic residues" evidence="15">
    <location>
        <begin position="454"/>
        <end position="469"/>
    </location>
</feature>
<feature type="coiled-coil region" evidence="14">
    <location>
        <begin position="2204"/>
        <end position="2252"/>
    </location>
</feature>
<feature type="coiled-coil region" evidence="14">
    <location>
        <begin position="1690"/>
        <end position="1717"/>
    </location>
</feature>
<feature type="region of interest" description="Disordered" evidence="15">
    <location>
        <begin position="2079"/>
        <end position="2108"/>
    </location>
</feature>
<dbReference type="PROSITE" id="PS00678">
    <property type="entry name" value="WD_REPEATS_1"/>
    <property type="match status" value="1"/>
</dbReference>
<dbReference type="PANTHER" id="PTHR14885">
    <property type="entry name" value="CILIA- AND FLAGELLA-ASSOCIATED PROTEIN 43-RELATED"/>
    <property type="match status" value="1"/>
</dbReference>
<dbReference type="SMART" id="SM00320">
    <property type="entry name" value="WD40"/>
    <property type="match status" value="6"/>
</dbReference>
<feature type="compositionally biased region" description="Polar residues" evidence="15">
    <location>
        <begin position="2580"/>
        <end position="2589"/>
    </location>
</feature>
<dbReference type="FunFam" id="2.130.10.10:FF:000401">
    <property type="entry name" value="Cilia- and flagella-associated protein 44"/>
    <property type="match status" value="1"/>
</dbReference>
<evidence type="ECO:0000256" key="6">
    <source>
        <dbReference type="ARBA" id="ARBA00023054"/>
    </source>
</evidence>
<keyword evidence="8" id="KW-0206">Cytoskeleton</keyword>
<evidence type="ECO:0000256" key="14">
    <source>
        <dbReference type="SAM" id="Coils"/>
    </source>
</evidence>
<dbReference type="PROSITE" id="PS50082">
    <property type="entry name" value="WD_REPEATS_2"/>
    <property type="match status" value="1"/>
</dbReference>
<protein>
    <recommendedName>
        <fullName evidence="12">Cilia- and flagella-associated protein 44</fullName>
    </recommendedName>
</protein>
<feature type="region of interest" description="Disordered" evidence="15">
    <location>
        <begin position="439"/>
        <end position="473"/>
    </location>
</feature>
<evidence type="ECO:0000256" key="9">
    <source>
        <dbReference type="ARBA" id="ARBA00023273"/>
    </source>
</evidence>
<sequence>MSEKDNASKRKLSWKRAFHLLKCVALRKFRLNHHENNEPIQSNNYFKERIIYPKGTNLITSRNDGKMYKFETNTYDENLENLAKTVVTGIVEEIKSRSGSASSKSITPPIDPIKNEPLIIRPEKFKFSLDNTPVIKKNNFRPRPLVNSKVTLNRPSIVIPKIKDSPIIKNPKSKDIKHPDKEKLELITQVLGEDLQPDNQENILDLNINPLRSHRPSLDPIKESNNDLTQLLEKHSKLHNTFENFDQFDSKTDPPGDKNADNFARNQGQDSKKSLEIINKLRKDKSREQKIKSKISNEKPKKPEEKIKIVEINNQKVTNDATKEIKNLDTKHLGSDNLKEKRNLSKSSDLTDVDNTNRVIATLDKKSKTVEETKNQDTIGSNIKKDTDLNKDELKDITNQSKEESKIESIMELNKKDRGKKKDSDKIKVRFLEDPEVKLKTPSLEEQEEESTLNEEKIEVENKDEKVPSETDTIPLVDNKINLIQKEIEAEKLSPRKENKEDVFISERISSQSKIISSSDNKDKNPRIESEKNDLKDLNANEKISDKENIGSIESQTSKKIPEDENKNPNDSDQTESFDIHTEFTSENNELKNDVSGLFFDKENSELNLDLNFNKTSIENDSEDDEDNNENLRSENERSRSRSSSKDSILTTDKNDNEQIDELKFEKDESETNLKDSSTTKPRTNKSTRIFSPILFSYKRKDRFNSNNQNNISENSSDMSSLSSSSTESLNNLNEQSNGLVKNDNILKMSDEVKSDENPVESNTTQPDEINSEQLDTGALTTNQPEIAENGDISTNDNQPTDENQQVDEQNESVVETNIEVNVETRLEEDNRKNNAKKIEEKPKKPKKVEVPKMDPNFYYDYESMVFKPVISEESNLNENFLQLFHSFGYDCKKRSNLHLIDEETLIFSAGNVVELLNIRTREQRYLKTVSGGAVGAISVHPSRKYFAVGEKGNVPNINIFEYPSLKLHRILRQGTIKGYAYLDYDPAGNLLASLGSAPDYMLTIWDWREEKVVLRTKAFSQDIFKVTFSKDLEGILTSAGTGHIKFWKMASTFTGFKLQGDIGKFGKTEISDIEGYAELPDGKVLSGSEWGNMLLWDGGLIQTEICRKKNKSCHTGSIQQITLNEGDIYTVGDDGSIRVWDFETIDASEPSEEGVKLEIEPLNELKVGNNVALRSMVKDFSEESTIWYAQDSNGAIWKLDLGFSATSEDPKQLFNYHSGCINGIECCPISHLFATTADDGSVKVYDYLNYDILCQKKFTKSGTALKWLNPNIDPDGGTIVAGFKDGVLRFMKLVPKNDKFELVLFEVFKPHTQAITRIAIDSKNSLIATGSDDQTVFFFTNKQNSRTPIGFVNLPSKVTYMTWTPSSYEKNRLLVCMENGAAYEFDAPVPDSYDISKTYLIELKLKCRKYQFKSMKSFYRHEEELERKRKEEEERKKKELEERRLRGIDEEEEKKKKKEAEKKAEQDADKNMDEENDESKKPKEDEWKPYIPETPSKICWALYSSPDTFWLSMDAYDAGYLYECKFLDEAQKAKMSPEKIDEPLRGVPVIKSDLTHAEDIPLTCINFDNSKNYAIIGEKNGLIRINPLDESKKIENIKHYWSYGYHDTDYGHVTHVSLSYNEKFLFSVGADSNIFGILFNSSLEDLEKAKAEKIKVTYKVPVQDAVDIDDPQAYSIEQAKQKSEHDKMISIAEAKKAEMRQKINGLRKMFKDLSTKNDQLVPRLKLNKDEFLLEESIKQQVVNQINEKIDITYRELAWNSEKCRLMLEKVQSTFKDVIDCDHVIVHSFDHSVNVSTFRTVALPKDMEAYKAELEKQYYIKLLEKQKTKENLDNQVSAILSSTEEKGVDFIETEIIPLLNEKENTLESISTTRSGLEEIYGLLDLNSDESENGLLQGQSLAEQMKKIFGKLRGNTAAKVERALKKMDERRMKRLKRKREWQDLMKSKLPDDYENPDDLANIKHAEETLGDFKLKSSDDYVVSENERMNVYKAVERLMMIKNFINKNQMIFNKKVLSLRDKKKGLVEEINRAIDRLEQIQYILGQEQEISIPRPSMRPEEIPEKKYEYTREKLIEFKKELESKQNKSHEEDGSGGGFGGFSSSNNAPSAQKKIELKSNDKKSKLEGLKPLWHNKDTMSNLMKQQAQAKEIRLHYEQKQILKSIEEKIRLFDAELKVLRHDKARVSIYMKNADLRHVTIFEEFLLLREFEKTENELEQKLSMKKDEHLDMQAKLAEIQSKIDLKKKDIDKIDENLKHLFQSYTQMTHDETKYGDFLNKVYKRKIKRKKKVEGMDEDEESEEESEDEDDDDEDLDMDDDDSEAEGREQLDLDICPSGLKQELFDQVCQLREKRLDFEEQIAEEKKILEQFKKDQDGLIKKGKLVEGGLRQAQTELENFQKEKQKKINSLDIVVTLRLSQIQFLNKGRLPADLSEALAFDAKNLDRLQSRIKELEVEKAAEKKLFKNLKERHHELIRDKKKMDEYVGKLDELCNKMMLDKYGKIVDLEKIELIAVNQQIEELKQRMAENESEHEKVMKEWLDKINSEKDESIELLKANTIRINEMVELLSESKKLESTLDNKQRSLGQEMTSTSKKELEERRRLHTLVQLQAQEIEALKSEISILSRKGGHILPPTQPIALTQQN</sequence>
<feature type="compositionally biased region" description="Basic and acidic residues" evidence="15">
    <location>
        <begin position="2079"/>
        <end position="2090"/>
    </location>
</feature>
<evidence type="ECO:0000313" key="17">
    <source>
        <dbReference type="EMBL" id="CAF0711553.1"/>
    </source>
</evidence>
<keyword evidence="18" id="KW-1185">Reference proteome</keyword>
<feature type="region of interest" description="Disordered" evidence="15">
    <location>
        <begin position="1452"/>
        <end position="1489"/>
    </location>
</feature>
<feature type="region of interest" description="Disordered" evidence="15">
    <location>
        <begin position="2288"/>
        <end position="2327"/>
    </location>
</feature>
<feature type="compositionally biased region" description="Low complexity" evidence="15">
    <location>
        <begin position="812"/>
        <end position="822"/>
    </location>
</feature>
<feature type="compositionally biased region" description="Polar residues" evidence="15">
    <location>
        <begin position="675"/>
        <end position="690"/>
    </location>
</feature>
<evidence type="ECO:0000256" key="4">
    <source>
        <dbReference type="ARBA" id="ARBA00022737"/>
    </source>
</evidence>
<gene>
    <name evidence="17" type="ORF">OXX778_LOCUS1114</name>
</gene>
<keyword evidence="3 13" id="KW-0853">WD repeat</keyword>
<evidence type="ECO:0000259" key="16">
    <source>
        <dbReference type="Pfam" id="PF23409"/>
    </source>
</evidence>
<feature type="domain" description="EML-like first beta-propeller" evidence="16">
    <location>
        <begin position="935"/>
        <end position="1144"/>
    </location>
</feature>
<feature type="region of interest" description="Disordered" evidence="15">
    <location>
        <begin position="2574"/>
        <end position="2594"/>
    </location>
</feature>
<evidence type="ECO:0000256" key="2">
    <source>
        <dbReference type="ARBA" id="ARBA00022490"/>
    </source>
</evidence>
<keyword evidence="4" id="KW-0677">Repeat</keyword>
<name>A0A813M5H3_9BILA</name>
<dbReference type="InterPro" id="IPR001680">
    <property type="entry name" value="WD40_rpt"/>
</dbReference>
<feature type="compositionally biased region" description="Acidic residues" evidence="15">
    <location>
        <begin position="2291"/>
        <end position="2319"/>
    </location>
</feature>
<dbReference type="PANTHER" id="PTHR14885:SF3">
    <property type="entry name" value="CILIA- AND FLAGELLA-ASSOCIATED PROTEIN 44"/>
    <property type="match status" value="1"/>
</dbReference>
<keyword evidence="5" id="KW-0282">Flagellum</keyword>
<dbReference type="OrthoDB" id="1935234at2759"/>
<dbReference type="Gene3D" id="2.130.10.10">
    <property type="entry name" value="YVTN repeat-like/Quinoprotein amine dehydrogenase"/>
    <property type="match status" value="2"/>
</dbReference>
<evidence type="ECO:0000256" key="10">
    <source>
        <dbReference type="ARBA" id="ARBA00055223"/>
    </source>
</evidence>
<feature type="compositionally biased region" description="Basic and acidic residues" evidence="15">
    <location>
        <begin position="1459"/>
        <end position="1489"/>
    </location>
</feature>
<feature type="coiled-coil region" evidence="14">
    <location>
        <begin position="2433"/>
        <end position="2467"/>
    </location>
</feature>
<feature type="coiled-coil region" evidence="14">
    <location>
        <begin position="2350"/>
        <end position="2405"/>
    </location>
</feature>
<feature type="compositionally biased region" description="Basic and acidic residues" evidence="15">
    <location>
        <begin position="560"/>
        <end position="570"/>
    </location>
</feature>
<comment type="similarity">
    <text evidence="11">Belongs to the CFAP44 family.</text>
</comment>
<dbReference type="InterPro" id="IPR019775">
    <property type="entry name" value="WD40_repeat_CS"/>
</dbReference>
<accession>A0A813M5H3</accession>
<feature type="compositionally biased region" description="Basic and acidic residues" evidence="15">
    <location>
        <begin position="653"/>
        <end position="674"/>
    </location>
</feature>
<feature type="repeat" description="WD" evidence="13">
    <location>
        <begin position="1112"/>
        <end position="1145"/>
    </location>
</feature>
<proteinExistence type="inferred from homology"/>
<evidence type="ECO:0000256" key="5">
    <source>
        <dbReference type="ARBA" id="ARBA00022846"/>
    </source>
</evidence>
<feature type="compositionally biased region" description="Polar residues" evidence="15">
    <location>
        <begin position="760"/>
        <end position="785"/>
    </location>
</feature>
<comment type="caution">
    <text evidence="17">The sequence shown here is derived from an EMBL/GenBank/DDBJ whole genome shotgun (WGS) entry which is preliminary data.</text>
</comment>
<feature type="compositionally biased region" description="Basic and acidic residues" evidence="15">
    <location>
        <begin position="489"/>
        <end position="505"/>
    </location>
</feature>
<dbReference type="GO" id="GO:0003341">
    <property type="term" value="P:cilium movement"/>
    <property type="evidence" value="ECO:0007669"/>
    <property type="project" value="UniProtKB-ARBA"/>
</dbReference>
<feature type="region of interest" description="Disordered" evidence="15">
    <location>
        <begin position="489"/>
        <end position="592"/>
    </location>
</feature>
<feature type="compositionally biased region" description="Basic and acidic residues" evidence="15">
    <location>
        <begin position="248"/>
        <end position="260"/>
    </location>
</feature>
<evidence type="ECO:0000256" key="15">
    <source>
        <dbReference type="SAM" id="MobiDB-lite"/>
    </source>
</evidence>
<feature type="compositionally biased region" description="Low complexity" evidence="15">
    <location>
        <begin position="506"/>
        <end position="519"/>
    </location>
</feature>
<keyword evidence="9" id="KW-0966">Cell projection</keyword>
<dbReference type="Pfam" id="PF00400">
    <property type="entry name" value="WD40"/>
    <property type="match status" value="2"/>
</dbReference>
<dbReference type="SUPFAM" id="SSF50978">
    <property type="entry name" value="WD40 repeat-like"/>
    <property type="match status" value="2"/>
</dbReference>
<comment type="function">
    <text evidence="10">Flagellar protein involved in sperm flagellum axoneme organization and function.</text>
</comment>
<keyword evidence="2" id="KW-0963">Cytoplasm</keyword>
<feature type="compositionally biased region" description="Basic and acidic residues" evidence="15">
    <location>
        <begin position="823"/>
        <end position="848"/>
    </location>
</feature>
<keyword evidence="7" id="KW-0969">Cilium</keyword>
<evidence type="ECO:0000256" key="12">
    <source>
        <dbReference type="ARBA" id="ARBA00074727"/>
    </source>
</evidence>
<feature type="compositionally biased region" description="Basic and acidic residues" evidence="15">
    <location>
        <begin position="630"/>
        <end position="640"/>
    </location>
</feature>
<evidence type="ECO:0000256" key="7">
    <source>
        <dbReference type="ARBA" id="ARBA00023069"/>
    </source>
</evidence>
<feature type="compositionally biased region" description="Basic and acidic residues" evidence="15">
    <location>
        <begin position="578"/>
        <end position="592"/>
    </location>
</feature>
<evidence type="ECO:0000256" key="1">
    <source>
        <dbReference type="ARBA" id="ARBA00004611"/>
    </source>
</evidence>
<organism evidence="17 18">
    <name type="scientific">Brachionus calyciflorus</name>
    <dbReference type="NCBI Taxonomy" id="104777"/>
    <lineage>
        <taxon>Eukaryota</taxon>
        <taxon>Metazoa</taxon>
        <taxon>Spiralia</taxon>
        <taxon>Gnathifera</taxon>
        <taxon>Rotifera</taxon>
        <taxon>Eurotatoria</taxon>
        <taxon>Monogononta</taxon>
        <taxon>Pseudotrocha</taxon>
        <taxon>Ploima</taxon>
        <taxon>Brachionidae</taxon>
        <taxon>Brachionus</taxon>
    </lineage>
</organism>
<feature type="region of interest" description="Disordered" evidence="15">
    <location>
        <begin position="617"/>
        <end position="848"/>
    </location>
</feature>
<keyword evidence="6 14" id="KW-0175">Coiled coil</keyword>